<dbReference type="OrthoDB" id="3509362at2759"/>
<comment type="caution">
    <text evidence="2">The sequence shown here is derived from an EMBL/GenBank/DDBJ whole genome shotgun (WGS) entry which is preliminary data.</text>
</comment>
<protein>
    <recommendedName>
        <fullName evidence="1">Enoyl reductase (ER) domain-containing protein</fullName>
    </recommendedName>
</protein>
<dbReference type="Gene3D" id="3.40.50.720">
    <property type="entry name" value="NAD(P)-binding Rossmann-like Domain"/>
    <property type="match status" value="1"/>
</dbReference>
<dbReference type="InterPro" id="IPR013149">
    <property type="entry name" value="ADH-like_C"/>
</dbReference>
<dbReference type="PANTHER" id="PTHR45033:SF2">
    <property type="entry name" value="ZINC-TYPE ALCOHOL DEHYDROGENASE-LIKE PROTEIN C1773.06C"/>
    <property type="match status" value="1"/>
</dbReference>
<feature type="domain" description="Enoyl reductase (ER)" evidence="1">
    <location>
        <begin position="14"/>
        <end position="340"/>
    </location>
</feature>
<dbReference type="InterPro" id="IPR011032">
    <property type="entry name" value="GroES-like_sf"/>
</dbReference>
<keyword evidence="3" id="KW-1185">Reference proteome</keyword>
<dbReference type="InterPro" id="IPR020843">
    <property type="entry name" value="ER"/>
</dbReference>
<dbReference type="CDD" id="cd08276">
    <property type="entry name" value="MDR7"/>
    <property type="match status" value="1"/>
</dbReference>
<dbReference type="AlphaFoldDB" id="A0A9W4UCY5"/>
<dbReference type="Gene3D" id="3.90.180.10">
    <property type="entry name" value="Medium-chain alcohol dehydrogenases, catalytic domain"/>
    <property type="match status" value="1"/>
</dbReference>
<dbReference type="SUPFAM" id="SSF51735">
    <property type="entry name" value="NAD(P)-binding Rossmann-fold domains"/>
    <property type="match status" value="1"/>
</dbReference>
<sequence>MPTQTVYRLTLENGIEGIHAHEEPIPTVTPDSVLIKIRAVALNYRDIAIATSKYLLPARENVVPTSDMCGTIVELGSQVRGFAVGDAVIPPVTPDYLYGEFKKGIDAYGSIEDGMLREYVVLPAHVLTKVKVGRLGFEAWAGVVCTGATAWNSFYGERKLMPGDTVLIQGTGGVSITALAIARAAGARTIVTSSSDEKLEYVKSLGADHVVNYKTHTHWAAEVLRITEGHGVDHIIENGGPGTIEQSLESVASSGVISVIGFLDMNEGKQPDVLVPALVGAVTIRGIRGGSKHQLEQLVKFVENKSVDLAVGKVFNFDREGIVEAYKFVEAGKHIGKVVISISQE</sequence>
<evidence type="ECO:0000259" key="1">
    <source>
        <dbReference type="SMART" id="SM00829"/>
    </source>
</evidence>
<dbReference type="InterPro" id="IPR013154">
    <property type="entry name" value="ADH-like_N"/>
</dbReference>
<evidence type="ECO:0000313" key="3">
    <source>
        <dbReference type="Proteomes" id="UP001152607"/>
    </source>
</evidence>
<evidence type="ECO:0000313" key="2">
    <source>
        <dbReference type="EMBL" id="CAI6334073.1"/>
    </source>
</evidence>
<name>A0A9W4UCY5_9PLEO</name>
<proteinExistence type="predicted"/>
<organism evidence="2 3">
    <name type="scientific">Periconia digitata</name>
    <dbReference type="NCBI Taxonomy" id="1303443"/>
    <lineage>
        <taxon>Eukaryota</taxon>
        <taxon>Fungi</taxon>
        <taxon>Dikarya</taxon>
        <taxon>Ascomycota</taxon>
        <taxon>Pezizomycotina</taxon>
        <taxon>Dothideomycetes</taxon>
        <taxon>Pleosporomycetidae</taxon>
        <taxon>Pleosporales</taxon>
        <taxon>Massarineae</taxon>
        <taxon>Periconiaceae</taxon>
        <taxon>Periconia</taxon>
    </lineage>
</organism>
<dbReference type="Pfam" id="PF00107">
    <property type="entry name" value="ADH_zinc_N"/>
    <property type="match status" value="1"/>
</dbReference>
<reference evidence="2" key="1">
    <citation type="submission" date="2023-01" db="EMBL/GenBank/DDBJ databases">
        <authorList>
            <person name="Van Ghelder C."/>
            <person name="Rancurel C."/>
        </authorList>
    </citation>
    <scope>NUCLEOTIDE SEQUENCE</scope>
    <source>
        <strain evidence="2">CNCM I-4278</strain>
    </source>
</reference>
<dbReference type="PANTHER" id="PTHR45033">
    <property type="match status" value="1"/>
</dbReference>
<gene>
    <name evidence="2" type="ORF">PDIGIT_LOCUS7127</name>
</gene>
<dbReference type="InterPro" id="IPR036291">
    <property type="entry name" value="NAD(P)-bd_dom_sf"/>
</dbReference>
<dbReference type="Proteomes" id="UP001152607">
    <property type="component" value="Unassembled WGS sequence"/>
</dbReference>
<accession>A0A9W4UCY5</accession>
<dbReference type="SMART" id="SM00829">
    <property type="entry name" value="PKS_ER"/>
    <property type="match status" value="1"/>
</dbReference>
<dbReference type="SUPFAM" id="SSF50129">
    <property type="entry name" value="GroES-like"/>
    <property type="match status" value="1"/>
</dbReference>
<dbReference type="EMBL" id="CAOQHR010000004">
    <property type="protein sequence ID" value="CAI6334073.1"/>
    <property type="molecule type" value="Genomic_DNA"/>
</dbReference>
<dbReference type="InterPro" id="IPR052711">
    <property type="entry name" value="Zinc_ADH-like"/>
</dbReference>
<dbReference type="Pfam" id="PF08240">
    <property type="entry name" value="ADH_N"/>
    <property type="match status" value="1"/>
</dbReference>
<dbReference type="GO" id="GO:0016491">
    <property type="term" value="F:oxidoreductase activity"/>
    <property type="evidence" value="ECO:0007669"/>
    <property type="project" value="InterPro"/>
</dbReference>